<evidence type="ECO:0000259" key="6">
    <source>
        <dbReference type="PROSITE" id="PS50891"/>
    </source>
</evidence>
<dbReference type="InterPro" id="IPR004883">
    <property type="entry name" value="LOB"/>
</dbReference>
<evidence type="ECO:0000256" key="2">
    <source>
        <dbReference type="ARBA" id="ARBA00005474"/>
    </source>
</evidence>
<name>A0AAD4XR30_9MAGN</name>
<dbReference type="PANTHER" id="PTHR31301">
    <property type="entry name" value="LOB DOMAIN-CONTAINING PROTEIN 4-RELATED"/>
    <property type="match status" value="1"/>
</dbReference>
<reference evidence="7" key="1">
    <citation type="submission" date="2022-04" db="EMBL/GenBank/DDBJ databases">
        <title>A functionally conserved STORR gene fusion in Papaver species that diverged 16.8 million years ago.</title>
        <authorList>
            <person name="Catania T."/>
        </authorList>
    </citation>
    <scope>NUCLEOTIDE SEQUENCE</scope>
    <source>
        <strain evidence="7">S-188037</strain>
    </source>
</reference>
<evidence type="ECO:0000313" key="8">
    <source>
        <dbReference type="Proteomes" id="UP001202328"/>
    </source>
</evidence>
<keyword evidence="3" id="KW-0217">Developmental protein</keyword>
<accession>A0AAD4XR30</accession>
<dbReference type="GO" id="GO:0005634">
    <property type="term" value="C:nucleus"/>
    <property type="evidence" value="ECO:0007669"/>
    <property type="project" value="UniProtKB-SubCell"/>
</dbReference>
<keyword evidence="5" id="KW-0175">Coiled coil</keyword>
<dbReference type="PROSITE" id="PS50891">
    <property type="entry name" value="LOB"/>
    <property type="match status" value="2"/>
</dbReference>
<evidence type="ECO:0000256" key="1">
    <source>
        <dbReference type="ARBA" id="ARBA00004123"/>
    </source>
</evidence>
<feature type="domain" description="LOB" evidence="6">
    <location>
        <begin position="6"/>
        <end position="106"/>
    </location>
</feature>
<comment type="similarity">
    <text evidence="2">Belongs to the LOB domain-containing protein family.</text>
</comment>
<feature type="coiled-coil region" evidence="5">
    <location>
        <begin position="85"/>
        <end position="112"/>
    </location>
</feature>
<dbReference type="PANTHER" id="PTHR31301:SF83">
    <property type="entry name" value="PROTEIN ASYMMETRIC LEAVES 2"/>
    <property type="match status" value="1"/>
</dbReference>
<dbReference type="EMBL" id="JAJJMB010005516">
    <property type="protein sequence ID" value="KAI3938619.1"/>
    <property type="molecule type" value="Genomic_DNA"/>
</dbReference>
<proteinExistence type="inferred from homology"/>
<comment type="caution">
    <text evidence="7">The sequence shown here is derived from an EMBL/GenBank/DDBJ whole genome shotgun (WGS) entry which is preliminary data.</text>
</comment>
<feature type="coiled-coil region" evidence="5">
    <location>
        <begin position="238"/>
        <end position="265"/>
    </location>
</feature>
<dbReference type="AlphaFoldDB" id="A0AAD4XR30"/>
<evidence type="ECO:0000256" key="4">
    <source>
        <dbReference type="ARBA" id="ARBA00023242"/>
    </source>
</evidence>
<comment type="subcellular location">
    <subcellularLocation>
        <location evidence="1">Nucleus</location>
    </subcellularLocation>
</comment>
<sequence>MENNQIQCAACSYQQRRCSPECLLTPLFPPNKRDEFEVVARVFTAQNVIKLIKLAIPQQAIATESLIKEAEARIDDPVRGLTGTVHDLCRRIEDLRTELLLAKQQNDLHRRRNNLQLKQLGSSSTKEGTSSAVAAVPSMILQQLARSGDNPVPAPSNEKSCGACKYRNKKCSLQCPLATYFPPNRKEDFRNVTKVFGATNFLRLIKSADPLQYLAAESMIIEARARISDPVHGVAGIAETLSQQLDDLTSELANINQENRFLLQRERLLLQKNII</sequence>
<dbReference type="Proteomes" id="UP001202328">
    <property type="component" value="Unassembled WGS sequence"/>
</dbReference>
<feature type="domain" description="LOB" evidence="6">
    <location>
        <begin position="159"/>
        <end position="259"/>
    </location>
</feature>
<organism evidence="7 8">
    <name type="scientific">Papaver atlanticum</name>
    <dbReference type="NCBI Taxonomy" id="357466"/>
    <lineage>
        <taxon>Eukaryota</taxon>
        <taxon>Viridiplantae</taxon>
        <taxon>Streptophyta</taxon>
        <taxon>Embryophyta</taxon>
        <taxon>Tracheophyta</taxon>
        <taxon>Spermatophyta</taxon>
        <taxon>Magnoliopsida</taxon>
        <taxon>Ranunculales</taxon>
        <taxon>Papaveraceae</taxon>
        <taxon>Papaveroideae</taxon>
        <taxon>Papaver</taxon>
    </lineage>
</organism>
<evidence type="ECO:0000256" key="5">
    <source>
        <dbReference type="SAM" id="Coils"/>
    </source>
</evidence>
<evidence type="ECO:0000256" key="3">
    <source>
        <dbReference type="ARBA" id="ARBA00022473"/>
    </source>
</evidence>
<keyword evidence="4" id="KW-0539">Nucleus</keyword>
<dbReference type="Pfam" id="PF03195">
    <property type="entry name" value="LOB"/>
    <property type="match status" value="2"/>
</dbReference>
<protein>
    <recommendedName>
        <fullName evidence="6">LOB domain-containing protein</fullName>
    </recommendedName>
</protein>
<gene>
    <name evidence="7" type="ORF">MKW98_016124</name>
</gene>
<keyword evidence="8" id="KW-1185">Reference proteome</keyword>
<evidence type="ECO:0000313" key="7">
    <source>
        <dbReference type="EMBL" id="KAI3938619.1"/>
    </source>
</evidence>